<reference evidence="1 2" key="1">
    <citation type="submission" date="2018-11" db="EMBL/GenBank/DDBJ databases">
        <title>Proposal to divide the Flavobacteriaceae and reorganize its genera based on Amino Acid Identity values calculated from whole genome sequences.</title>
        <authorList>
            <person name="Nicholson A.C."/>
            <person name="Gulvik C.A."/>
            <person name="Whitney A.M."/>
            <person name="Humrighouse B.W."/>
            <person name="Bell M."/>
            <person name="Holmes B."/>
            <person name="Steigerwalt A.G."/>
            <person name="Villarma A."/>
            <person name="Sheth M."/>
            <person name="Batra D."/>
            <person name="Pryor J."/>
            <person name="Bernardet J.-F."/>
            <person name="Hugo C."/>
            <person name="Kampfer P."/>
            <person name="Newman J."/>
            <person name="McQuiston J.R."/>
        </authorList>
    </citation>
    <scope>NUCLEOTIDE SEQUENCE [LARGE SCALE GENOMIC DNA]</scope>
    <source>
        <strain evidence="1 2">H5559</strain>
    </source>
</reference>
<name>A0AAD1DXJ5_CHRID</name>
<protein>
    <submittedName>
        <fullName evidence="1">Uncharacterized protein</fullName>
    </submittedName>
</protein>
<proteinExistence type="predicted"/>
<dbReference type="Proteomes" id="UP000269015">
    <property type="component" value="Chromosome"/>
</dbReference>
<evidence type="ECO:0000313" key="1">
    <source>
        <dbReference type="EMBL" id="AZB20354.1"/>
    </source>
</evidence>
<organism evidence="1 2">
    <name type="scientific">Chryseobacterium indologenes</name>
    <name type="common">Flavobacterium indologenes</name>
    <dbReference type="NCBI Taxonomy" id="253"/>
    <lineage>
        <taxon>Bacteria</taxon>
        <taxon>Pseudomonadati</taxon>
        <taxon>Bacteroidota</taxon>
        <taxon>Flavobacteriia</taxon>
        <taxon>Flavobacteriales</taxon>
        <taxon>Weeksellaceae</taxon>
        <taxon>Chryseobacterium group</taxon>
        <taxon>Chryseobacterium</taxon>
    </lineage>
</organism>
<dbReference type="KEGG" id="cio:CEQ15_02395"/>
<accession>A0AAD1DXJ5</accession>
<gene>
    <name evidence="1" type="ORF">EG352_22670</name>
</gene>
<sequence>MNIYGNAQNKAVMKSPKRVENNKALDTLGYLKTFEANKAEYIGKNFSYLLSKMKKLQPQTIWSVPNSMDSTVVTKSLFRFSDINYPVMNETKMLITWETELPFKTVNFNNQRNKFYFSQPERQFYGSKIVRNILVYR</sequence>
<dbReference type="EMBL" id="CP033930">
    <property type="protein sequence ID" value="AZB20354.1"/>
    <property type="molecule type" value="Genomic_DNA"/>
</dbReference>
<evidence type="ECO:0000313" key="2">
    <source>
        <dbReference type="Proteomes" id="UP000269015"/>
    </source>
</evidence>
<dbReference type="AlphaFoldDB" id="A0AAD1DXJ5"/>